<feature type="compositionally biased region" description="Basic and acidic residues" evidence="1">
    <location>
        <begin position="2237"/>
        <end position="2250"/>
    </location>
</feature>
<feature type="compositionally biased region" description="Polar residues" evidence="1">
    <location>
        <begin position="851"/>
        <end position="861"/>
    </location>
</feature>
<feature type="region of interest" description="Disordered" evidence="1">
    <location>
        <begin position="2237"/>
        <end position="2256"/>
    </location>
</feature>
<feature type="region of interest" description="Disordered" evidence="1">
    <location>
        <begin position="1965"/>
        <end position="2127"/>
    </location>
</feature>
<feature type="region of interest" description="Disordered" evidence="1">
    <location>
        <begin position="3121"/>
        <end position="3330"/>
    </location>
</feature>
<accession>A0AAP0QXC2</accession>
<gene>
    <name evidence="2" type="ORF">WN944_009897</name>
</gene>
<feature type="region of interest" description="Disordered" evidence="1">
    <location>
        <begin position="785"/>
        <end position="1717"/>
    </location>
</feature>
<feature type="compositionally biased region" description="Polar residues" evidence="1">
    <location>
        <begin position="992"/>
        <end position="1008"/>
    </location>
</feature>
<feature type="compositionally biased region" description="Basic and acidic residues" evidence="1">
    <location>
        <begin position="1527"/>
        <end position="1541"/>
    </location>
</feature>
<feature type="compositionally biased region" description="Basic and acidic residues" evidence="1">
    <location>
        <begin position="2628"/>
        <end position="2642"/>
    </location>
</feature>
<feature type="compositionally biased region" description="Polar residues" evidence="1">
    <location>
        <begin position="2587"/>
        <end position="2599"/>
    </location>
</feature>
<feature type="compositionally biased region" description="Polar residues" evidence="1">
    <location>
        <begin position="3133"/>
        <end position="3143"/>
    </location>
</feature>
<evidence type="ECO:0000256" key="1">
    <source>
        <dbReference type="SAM" id="MobiDB-lite"/>
    </source>
</evidence>
<feature type="compositionally biased region" description="Acidic residues" evidence="1">
    <location>
        <begin position="2643"/>
        <end position="2652"/>
    </location>
</feature>
<feature type="compositionally biased region" description="Basic and acidic residues" evidence="1">
    <location>
        <begin position="366"/>
        <end position="375"/>
    </location>
</feature>
<feature type="region of interest" description="Disordered" evidence="1">
    <location>
        <begin position="562"/>
        <end position="590"/>
    </location>
</feature>
<feature type="compositionally biased region" description="Polar residues" evidence="1">
    <location>
        <begin position="3259"/>
        <end position="3272"/>
    </location>
</feature>
<evidence type="ECO:0000313" key="2">
    <source>
        <dbReference type="EMBL" id="KAK9221471.1"/>
    </source>
</evidence>
<feature type="region of interest" description="Disordered" evidence="1">
    <location>
        <begin position="721"/>
        <end position="762"/>
    </location>
</feature>
<feature type="compositionally biased region" description="Basic and acidic residues" evidence="1">
    <location>
        <begin position="384"/>
        <end position="409"/>
    </location>
</feature>
<feature type="compositionally biased region" description="Basic and acidic residues" evidence="1">
    <location>
        <begin position="2716"/>
        <end position="2734"/>
    </location>
</feature>
<feature type="compositionally biased region" description="Polar residues" evidence="1">
    <location>
        <begin position="1048"/>
        <end position="1058"/>
    </location>
</feature>
<feature type="region of interest" description="Disordered" evidence="1">
    <location>
        <begin position="1"/>
        <end position="24"/>
    </location>
</feature>
<feature type="compositionally biased region" description="Basic and acidic residues" evidence="1">
    <location>
        <begin position="978"/>
        <end position="990"/>
    </location>
</feature>
<feature type="compositionally biased region" description="Basic and acidic residues" evidence="1">
    <location>
        <begin position="862"/>
        <end position="890"/>
    </location>
</feature>
<feature type="compositionally biased region" description="Basic and acidic residues" evidence="1">
    <location>
        <begin position="438"/>
        <end position="448"/>
    </location>
</feature>
<feature type="compositionally biased region" description="Polar residues" evidence="1">
    <location>
        <begin position="1168"/>
        <end position="1184"/>
    </location>
</feature>
<feature type="compositionally biased region" description="Basic and acidic residues" evidence="1">
    <location>
        <begin position="1674"/>
        <end position="1705"/>
    </location>
</feature>
<keyword evidence="3" id="KW-1185">Reference proteome</keyword>
<dbReference type="Proteomes" id="UP001428341">
    <property type="component" value="Unassembled WGS sequence"/>
</dbReference>
<feature type="compositionally biased region" description="Polar residues" evidence="1">
    <location>
        <begin position="1196"/>
        <end position="1205"/>
    </location>
</feature>
<feature type="compositionally biased region" description="Basic and acidic residues" evidence="1">
    <location>
        <begin position="944"/>
        <end position="960"/>
    </location>
</feature>
<feature type="region of interest" description="Disordered" evidence="1">
    <location>
        <begin position="2401"/>
        <end position="2479"/>
    </location>
</feature>
<feature type="compositionally biased region" description="Polar residues" evidence="1">
    <location>
        <begin position="1082"/>
        <end position="1101"/>
    </location>
</feature>
<proteinExistence type="predicted"/>
<feature type="compositionally biased region" description="Basic and acidic residues" evidence="1">
    <location>
        <begin position="128"/>
        <end position="167"/>
    </location>
</feature>
<feature type="region of interest" description="Disordered" evidence="1">
    <location>
        <begin position="225"/>
        <end position="286"/>
    </location>
</feature>
<feature type="region of interest" description="Disordered" evidence="1">
    <location>
        <begin position="1836"/>
        <end position="1883"/>
    </location>
</feature>
<feature type="compositionally biased region" description="Basic and acidic residues" evidence="1">
    <location>
        <begin position="836"/>
        <end position="850"/>
    </location>
</feature>
<feature type="compositionally biased region" description="Basic and acidic residues" evidence="1">
    <location>
        <begin position="2523"/>
        <end position="2532"/>
    </location>
</feature>
<feature type="compositionally biased region" description="Basic and acidic residues" evidence="1">
    <location>
        <begin position="1010"/>
        <end position="1035"/>
    </location>
</feature>
<feature type="compositionally biased region" description="Basic and acidic residues" evidence="1">
    <location>
        <begin position="747"/>
        <end position="762"/>
    </location>
</feature>
<feature type="compositionally biased region" description="Acidic residues" evidence="1">
    <location>
        <begin position="1972"/>
        <end position="1988"/>
    </location>
</feature>
<feature type="compositionally biased region" description="Polar residues" evidence="1">
    <location>
        <begin position="1497"/>
        <end position="1510"/>
    </location>
</feature>
<feature type="compositionally biased region" description="Basic and acidic residues" evidence="1">
    <location>
        <begin position="2696"/>
        <end position="2707"/>
    </location>
</feature>
<feature type="compositionally biased region" description="Polar residues" evidence="1">
    <location>
        <begin position="1652"/>
        <end position="1662"/>
    </location>
</feature>
<feature type="compositionally biased region" description="Basic and acidic residues" evidence="1">
    <location>
        <begin position="1347"/>
        <end position="1363"/>
    </location>
</feature>
<feature type="compositionally biased region" description="Basic and acidic residues" evidence="1">
    <location>
        <begin position="2329"/>
        <end position="2354"/>
    </location>
</feature>
<comment type="caution">
    <text evidence="2">The sequence shown here is derived from an EMBL/GenBank/DDBJ whole genome shotgun (WGS) entry which is preliminary data.</text>
</comment>
<feature type="compositionally biased region" description="Basic and acidic residues" evidence="1">
    <location>
        <begin position="1211"/>
        <end position="1231"/>
    </location>
</feature>
<feature type="compositionally biased region" description="Basic and acidic residues" evidence="1">
    <location>
        <begin position="1425"/>
        <end position="1444"/>
    </location>
</feature>
<feature type="compositionally biased region" description="Acidic residues" evidence="1">
    <location>
        <begin position="1445"/>
        <end position="1459"/>
    </location>
</feature>
<organism evidence="2 3">
    <name type="scientific">Citrus x changshan-huyou</name>
    <dbReference type="NCBI Taxonomy" id="2935761"/>
    <lineage>
        <taxon>Eukaryota</taxon>
        <taxon>Viridiplantae</taxon>
        <taxon>Streptophyta</taxon>
        <taxon>Embryophyta</taxon>
        <taxon>Tracheophyta</taxon>
        <taxon>Spermatophyta</taxon>
        <taxon>Magnoliopsida</taxon>
        <taxon>eudicotyledons</taxon>
        <taxon>Gunneridae</taxon>
        <taxon>Pentapetalae</taxon>
        <taxon>rosids</taxon>
        <taxon>malvids</taxon>
        <taxon>Sapindales</taxon>
        <taxon>Rutaceae</taxon>
        <taxon>Aurantioideae</taxon>
        <taxon>Citrus</taxon>
    </lineage>
</organism>
<feature type="compositionally biased region" description="Basic and acidic residues" evidence="1">
    <location>
        <begin position="2414"/>
        <end position="2442"/>
    </location>
</feature>
<dbReference type="EMBL" id="JBCGBO010000002">
    <property type="protein sequence ID" value="KAK9221471.1"/>
    <property type="molecule type" value="Genomic_DNA"/>
</dbReference>
<feature type="compositionally biased region" description="Basic and acidic residues" evidence="1">
    <location>
        <begin position="232"/>
        <end position="244"/>
    </location>
</feature>
<dbReference type="PANTHER" id="PTHR35511:SF2">
    <property type="entry name" value="A-KINASE ANCHOR-LIKE PROTEIN"/>
    <property type="match status" value="1"/>
</dbReference>
<feature type="region of interest" description="Disordered" evidence="1">
    <location>
        <begin position="2852"/>
        <end position="2981"/>
    </location>
</feature>
<feature type="compositionally biased region" description="Basic and acidic residues" evidence="1">
    <location>
        <begin position="1374"/>
        <end position="1389"/>
    </location>
</feature>
<feature type="region of interest" description="Disordered" evidence="1">
    <location>
        <begin position="1928"/>
        <end position="1953"/>
    </location>
</feature>
<feature type="compositionally biased region" description="Basic and acidic residues" evidence="1">
    <location>
        <begin position="2312"/>
        <end position="2321"/>
    </location>
</feature>
<feature type="compositionally biased region" description="Basic and acidic residues" evidence="1">
    <location>
        <begin position="1104"/>
        <end position="1125"/>
    </location>
</feature>
<feature type="compositionally biased region" description="Basic and acidic residues" evidence="1">
    <location>
        <begin position="1301"/>
        <end position="1318"/>
    </location>
</feature>
<name>A0AAP0QXC2_9ROSI</name>
<evidence type="ECO:0000313" key="3">
    <source>
        <dbReference type="Proteomes" id="UP001428341"/>
    </source>
</evidence>
<feature type="region of interest" description="Disordered" evidence="1">
    <location>
        <begin position="2513"/>
        <end position="2614"/>
    </location>
</feature>
<feature type="compositionally biased region" description="Basic and acidic residues" evidence="1">
    <location>
        <begin position="2037"/>
        <end position="2058"/>
    </location>
</feature>
<feature type="region of interest" description="Disordered" evidence="1">
    <location>
        <begin position="1758"/>
        <end position="1796"/>
    </location>
</feature>
<feature type="region of interest" description="Disordered" evidence="1">
    <location>
        <begin position="2308"/>
        <end position="2376"/>
    </location>
</feature>
<dbReference type="PANTHER" id="PTHR35511">
    <property type="entry name" value="A-KINASE ANCHOR-LIKE PROTEIN"/>
    <property type="match status" value="1"/>
</dbReference>
<feature type="compositionally biased region" description="Polar residues" evidence="1">
    <location>
        <begin position="351"/>
        <end position="363"/>
    </location>
</feature>
<feature type="compositionally biased region" description="Basic and acidic residues" evidence="1">
    <location>
        <begin position="460"/>
        <end position="477"/>
    </location>
</feature>
<feature type="compositionally biased region" description="Basic and acidic residues" evidence="1">
    <location>
        <begin position="1250"/>
        <end position="1263"/>
    </location>
</feature>
<feature type="compositionally biased region" description="Polar residues" evidence="1">
    <location>
        <begin position="116"/>
        <end position="125"/>
    </location>
</feature>
<reference evidence="2 3" key="1">
    <citation type="submission" date="2024-05" db="EMBL/GenBank/DDBJ databases">
        <title>Haplotype-resolved chromosome-level genome assembly of Huyou (Citrus changshanensis).</title>
        <authorList>
            <person name="Miao C."/>
            <person name="Chen W."/>
            <person name="Wu Y."/>
            <person name="Wang L."/>
            <person name="Zhao S."/>
            <person name="Grierson D."/>
            <person name="Xu C."/>
            <person name="Chen K."/>
        </authorList>
    </citation>
    <scope>NUCLEOTIDE SEQUENCE [LARGE SCALE GENOMIC DNA]</scope>
    <source>
        <strain evidence="2">01-14</strain>
        <tissue evidence="2">Leaf</tissue>
    </source>
</reference>
<feature type="compositionally biased region" description="Basic and acidic residues" evidence="1">
    <location>
        <begin position="3282"/>
        <end position="3307"/>
    </location>
</feature>
<feature type="compositionally biased region" description="Basic and acidic residues" evidence="1">
    <location>
        <begin position="1476"/>
        <end position="1496"/>
    </location>
</feature>
<feature type="compositionally biased region" description="Polar residues" evidence="1">
    <location>
        <begin position="623"/>
        <end position="632"/>
    </location>
</feature>
<sequence length="3382" mass="372731">MQKGEGEITYPGSGHFDSTADETFSGELKKFQGALNVPPDTVEYLGETKDMQAASDFGAEAMNTAIKFNVETAEGETFLGSPSAVQVSIEDTCRVSKSSEPEEVTLQAGNEAPENGKQTQNTSTIEVAGERGTEENKVTEDSQEKPVEDKSNERETSAIHNYEKDGTMTDVNTDLGSNEQVVNVLEAVLDRNKEDLIHIPDPTVISLNKSVETVVEPCVKAESTSEVEFTGEEMRETSFTEAEKSSNLTDEVPEATKPSEGVADENEKEKSTYEDAEGIFPSTTDIQRNEEAILKIRERDNEMLDTQSVTPATDVSGVYEAEPEESASLKEASSILCEKKSQDETDLSEDIMNSKNSIDTPAMQTEGKDIVKGSPEEVNEQIEMTEKSADKDYESRDQKGDGSIMKDEDTSSINEVLPAKEASSGGNSYEEESTVTATKDDVTDREIADAFEQTQNGTTNHEDRPENLQQEKPKKEKLEGSLNLLAEEFNKAAETEQAEAITTVNKETPIKSEEESLEKEMKVDLTPVSDNAVLKKRGFKDVPFLFQNVSEVDEKTECAEVEAQNKNASDLHDIPVLDEEAGETEGKDLEKVIKTEPKGTIQEANEAYAKEEEKDIEDAPEACQSSNSTIIEQTPLEEAESAELILKASETDEKKLQEASGLDFDKTSVIVDKGENTDQETQKIGEACDATTEEILANIADAETSVEVNNALFVRDEKAKENIQAERSPLEVAPELTDQDESGIAGDNEKRNNITHEEVHDGTKITDSVVAIDGQVIEGNVAHISAESIEKPNVESSEGNVAERSEGENDIEQVTEDSSIRCLAPEAVEEVPVKNLEQESTREIPEKSDTAEATDSIGQETSKNKESPKEIVDDSKVKGDSSLEEKRNEDINPAMVAEESGDYSEPADVKDDNGKKTSKTVEDLTPILQKNEPGDELPQLLSKISEKNEAFNSDADKSPGDEEEGPTQKLEETLQVEGNEKAEMKNDIDYSKTATEESSVELETTNASEVAEKQTVEMEKNVDQSREVEENKIEESVQEDENVAEISEQGNDTSISQLSGEFEEGKSEKSSEEDDKVPEVSKQGNDTYTSPLSIEQETLVTEGNIHEEEKSEGENNGHHDMEESNSRGLIPESESVEQSPVKNLENDNTEEDKSAGEIFDNSEALGTGESTVHKTSTTVESTTEILDPSHMKHGDSSQNEENQLTAVEPSAEDKGNEDRGPAMMAEEKSNENELLAVKDNSENKPSIGQEDSKHILQENELQKKNAQSLSVRSDENEESVVDADKSPCLMEIGTQDLNEAPWKKDNDKDTEEKNDTKDNQIAMEENLEINADPSDASKTSENAVSELKSEKDQMLVQDEIQKEESEELYGDSNDGVKNEKESSTTDKLPEPIGEESLQSSKEYEKEEETPENQASVELKTTSGSKDSEKQTLKVERNADPSRGAEEEEIEQSSQEDDMAAEMSKQGNDTYISPVSIEKETSENSDGTKFKEEKTEAENSTEQNVEESNSGGLIPESVDQSLVLNLEDNGKREDKSAREIFENSKTSGAAEIAGHETSTTIDSSLVKQVESVQNEENNLTATESPAEQKINEDGGLVILAEGNSNDNEPIGAKDNIEKKSSIGKEDLQHIQQENEPEGKHERLSFVMSDENEAFSTNADQSPSLMEVESSGDLYEAPRKEDNDKETEEKVDTEENKIVDEANHEIAVESSDVSKSTDVLDLKSEEEKMLVHDEIKEELSKELYEDTKNAEICDTEDIVQHSKQDASSSLVEGGLVAKNSKEDESKGMQSKDQVDESIPFIEETEAASSAEETVCTTLEVRAAESNVDSYNLGITKDSEAETQLNETNASLIEEPVRASQMSNKETEEEMKEKKETTIGDSDSAPIAVVAEAEPEEKKQVESFGPAFEEKAIVETETKVMVLESADINEKPQKASNLGEKCNNEIPPVADSAGETNGGLIQESAMVSHISNKETEEEIKETEDTSIEDSDSVSVTVVTEAQGLQEAEPEEQKQVAAFRDKDIAETESKEAMPESVDMNVKPEHTSDLGEKRDREIPKVADEDREIIDCKIQNDAPHAGDEDQTEETTKDKPFEEISKDELKEYSTMKSKENELSTEVIESVDKPPAQDDVLNVNTETACVAQAIDETCVNKQDNPTNPVNVSELESVDIKKEAANEQIQKHEIEDLYVHPELENAKSPSMSEVEITKGEITGKLADQGDICKLTTLKDLESSNLELQMEKTEDGKPFDEVLKTSENSGIRTQTEKGILEQEIFKRNLKEVIEVEDTGIEQKGEALKDEFLKLKLEAAENQTTKKFAESEKNQVDENSSYKSNHEDDKEIMEKEEPQLEAEDHKEQNANETTKAVILTEKDGVEQSDDSEDIKEMIMEEECANAFNDALSTVGEKTDEMEDSTPVCRENKKAADLKEKTKTENTDIGEDSAREGEPSFGEESEEQKVLDISIEPSAKDLKENTEEIIEEPQDCYRKIDNASLTVEPDKSSGKAEIEEKLVKVFHIDSDEPSLEATETDKCQEGKEAGSLILEETSEPLMNDSGQGERVCTIGNGDADEPEESKIASEESKSRNAEAEFGKSQTVETPDQVPTDNDDHAASENPGLDEIEETKMLANEVNEVKEVSDSVYESKEQVTEEAEVEESQTVEKPNQVPPNHGDNDDAERQRATLENTGSDEAEETKIVSNAVDETKDQVSKETAENGTSSTVEKMDHPQSSNFEHEQKESVAVENPNADEVNEIKEASDATYESNERDIGESAGEIPTVEKLDQAPPANSVPVQYSNAEEVGESKIESVLASKSKDQSTEDIDVTGKNTTEEKPDAENIEEACKAASDYSAQAIEPVTENEITTDQTPSAEKTNAQMTPKHETTVTVEEIEEEKQQKVEKLEDEDPCLQTEEPRELEVSTMGFKINKDLQDNPTEAYEEEGHTPDGASEPWGIENKLKSTDASSESKALQSEAVLHSQEEVAGSEDTEIKEKHLIEAINEVRTEENQCKKTIEGNEITETEVSKEEITEEKEVEETCQPVSICEGMNKSLEDDGQKAEECRGDETDNAFKTTVNKIQYEKLLEETEKASASLNIGRQDVAEDIIVEDSHQVSEENMIAKECCPNEFEGKEAGDSAIKLDASTQGEESNYGSGKAEATTPENEESSMAMSQKESVRGFATESKIIQETSELEKSSCAITEEQIPTEADLIERPYTPVQTGDEFAPKFFEQQGTTETPQKAKINLEGEQQPQESGERKTEESALMDSATASLTDPLQSSRIETTKVAEQVGEGREPERSTEENQTKEPEAIHVEDAKMDEEQEGDEHKRIDSSSDAPVMIEAKRDAVDVRVAHKKSHNILSGVGSKVKHSISKVKKAITGKSSHPKQVSPK</sequence>
<feature type="region of interest" description="Disordered" evidence="1">
    <location>
        <begin position="2628"/>
        <end position="2830"/>
    </location>
</feature>
<feature type="compositionally biased region" description="Polar residues" evidence="1">
    <location>
        <begin position="1412"/>
        <end position="1424"/>
    </location>
</feature>
<feature type="compositionally biased region" description="Basic and acidic residues" evidence="1">
    <location>
        <begin position="2007"/>
        <end position="2029"/>
    </location>
</feature>
<feature type="compositionally biased region" description="Basic and acidic residues" evidence="1">
    <location>
        <begin position="2568"/>
        <end position="2585"/>
    </location>
</feature>
<feature type="compositionally biased region" description="Polar residues" evidence="1">
    <location>
        <begin position="1555"/>
        <end position="1584"/>
    </location>
</feature>
<feature type="compositionally biased region" description="Polar residues" evidence="1">
    <location>
        <begin position="2953"/>
        <end position="2962"/>
    </location>
</feature>
<feature type="compositionally biased region" description="Polar residues" evidence="1">
    <location>
        <begin position="1839"/>
        <end position="1848"/>
    </location>
</feature>
<feature type="compositionally biased region" description="Basic and acidic residues" evidence="1">
    <location>
        <begin position="907"/>
        <end position="922"/>
    </location>
</feature>
<feature type="compositionally biased region" description="Basic and acidic residues" evidence="1">
    <location>
        <begin position="1613"/>
        <end position="1627"/>
    </location>
</feature>
<feature type="region of interest" description="Disordered" evidence="1">
    <location>
        <begin position="93"/>
        <end position="176"/>
    </location>
</feature>
<feature type="region of interest" description="Disordered" evidence="1">
    <location>
        <begin position="610"/>
        <end position="637"/>
    </location>
</feature>
<feature type="region of interest" description="Disordered" evidence="1">
    <location>
        <begin position="298"/>
        <end position="477"/>
    </location>
</feature>
<feature type="compositionally biased region" description="Polar residues" evidence="1">
    <location>
        <begin position="2853"/>
        <end position="2870"/>
    </location>
</feature>
<feature type="compositionally biased region" description="Polar residues" evidence="1">
    <location>
        <begin position="304"/>
        <end position="313"/>
    </location>
</feature>
<feature type="compositionally biased region" description="Basic and acidic residues" evidence="1">
    <location>
        <begin position="2083"/>
        <end position="2110"/>
    </location>
</feature>
<feature type="compositionally biased region" description="Basic and acidic residues" evidence="1">
    <location>
        <begin position="2745"/>
        <end position="2763"/>
    </location>
</feature>
<protein>
    <submittedName>
        <fullName evidence="2">Uncharacterized protein</fullName>
    </submittedName>
</protein>
<feature type="compositionally biased region" description="Basic and acidic residues" evidence="1">
    <location>
        <begin position="2665"/>
        <end position="2675"/>
    </location>
</feature>